<evidence type="ECO:0000256" key="7">
    <source>
        <dbReference type="ARBA" id="ARBA00023136"/>
    </source>
</evidence>
<keyword evidence="7 9" id="KW-0472">Membrane</keyword>
<evidence type="ECO:0000256" key="9">
    <source>
        <dbReference type="PROSITE-ProRule" id="PRU00205"/>
    </source>
</evidence>
<gene>
    <name evidence="13" type="primary">LAG1_2</name>
    <name evidence="13" type="ORF">GRS66_007952</name>
</gene>
<keyword evidence="4 9" id="KW-0812">Transmembrane</keyword>
<feature type="transmembrane region" description="Helical" evidence="11">
    <location>
        <begin position="302"/>
        <end position="321"/>
    </location>
</feature>
<dbReference type="AlphaFoldDB" id="A0A6C1E8M0"/>
<accession>A0A6C1E8M0</accession>
<dbReference type="PIRSF" id="PIRSF005225">
    <property type="entry name" value="LAG1_LAC1"/>
    <property type="match status" value="1"/>
</dbReference>
<name>A0A6C1E8M0_SACPS</name>
<comment type="similarity">
    <text evidence="2">Belongs to the sphingosine N-acyltransferase family.</text>
</comment>
<keyword evidence="3 13" id="KW-0808">Transferase</keyword>
<keyword evidence="8" id="KW-0325">Glycoprotein</keyword>
<sequence>MEPATDKSIDRLVVNARTRRRTSSVGKIDLGDTVPGFAAMHETTASKNEAKKRMQALTGDSKKDSDLLWKVWFSYREINYRHSWLSPFLVLVCAYSAYFSSGNRTETNPLHMFVAASYQVGDTDSYGKGIKDLCFVFFYMIFFTFLREFLMDVVIRPFTIFLKVDSEHRQKRMMEQMYAIFYYGISGPFGLYIMYHSDLWLFKTLPMYRTYPDITNPFLFKVFYLGQAAFWAQQACVLVLQLEKPRKDYKELVFHHIVTLLLIWSSYVFHFTKMGLPIYITMDVSDFFLSLSKVLNYLNSMFTPVVFGLFVSFWIYLRHFVNIKILWSVMTEFRHEGSYVLNYATQQYKCWISLPIILVLIGALQLVNLYWLFLILRILHRLIWQGIQKDERSESDSAGSDGKEESKEKHE</sequence>
<evidence type="ECO:0000313" key="13">
    <source>
        <dbReference type="EMBL" id="QID85379.1"/>
    </source>
</evidence>
<dbReference type="PANTHER" id="PTHR12560">
    <property type="entry name" value="LONGEVITY ASSURANCE FACTOR 1 LAG1"/>
    <property type="match status" value="1"/>
</dbReference>
<evidence type="ECO:0000256" key="11">
    <source>
        <dbReference type="SAM" id="Phobius"/>
    </source>
</evidence>
<feature type="transmembrane region" description="Helical" evidence="11">
    <location>
        <begin position="84"/>
        <end position="101"/>
    </location>
</feature>
<evidence type="ECO:0000256" key="1">
    <source>
        <dbReference type="ARBA" id="ARBA00004477"/>
    </source>
</evidence>
<dbReference type="Pfam" id="PF03798">
    <property type="entry name" value="TRAM_LAG1_CLN8"/>
    <property type="match status" value="1"/>
</dbReference>
<proteinExistence type="inferred from homology"/>
<evidence type="ECO:0000256" key="2">
    <source>
        <dbReference type="ARBA" id="ARBA00009808"/>
    </source>
</evidence>
<feature type="transmembrane region" description="Helical" evidence="11">
    <location>
        <begin position="222"/>
        <end position="240"/>
    </location>
</feature>
<dbReference type="InterPro" id="IPR006634">
    <property type="entry name" value="TLC-dom"/>
</dbReference>
<evidence type="ECO:0000256" key="8">
    <source>
        <dbReference type="ARBA" id="ARBA00023180"/>
    </source>
</evidence>
<feature type="region of interest" description="Disordered" evidence="10">
    <location>
        <begin position="389"/>
        <end position="411"/>
    </location>
</feature>
<dbReference type="PROSITE" id="PS50922">
    <property type="entry name" value="TLC"/>
    <property type="match status" value="1"/>
</dbReference>
<evidence type="ECO:0000256" key="6">
    <source>
        <dbReference type="ARBA" id="ARBA00022989"/>
    </source>
</evidence>
<feature type="transmembrane region" description="Helical" evidence="11">
    <location>
        <begin position="136"/>
        <end position="159"/>
    </location>
</feature>
<keyword evidence="6 11" id="KW-1133">Transmembrane helix</keyword>
<evidence type="ECO:0000256" key="3">
    <source>
        <dbReference type="ARBA" id="ARBA00022679"/>
    </source>
</evidence>
<feature type="transmembrane region" description="Helical" evidence="11">
    <location>
        <begin position="252"/>
        <end position="270"/>
    </location>
</feature>
<evidence type="ECO:0000256" key="10">
    <source>
        <dbReference type="SAM" id="MobiDB-lite"/>
    </source>
</evidence>
<evidence type="ECO:0000313" key="14">
    <source>
        <dbReference type="Proteomes" id="UP000501346"/>
    </source>
</evidence>
<dbReference type="Proteomes" id="UP000501346">
    <property type="component" value="Chromosome SeVIII-SeXV"/>
</dbReference>
<feature type="domain" description="TLC" evidence="12">
    <location>
        <begin position="168"/>
        <end position="384"/>
    </location>
</feature>
<feature type="transmembrane region" description="Helical" evidence="11">
    <location>
        <begin position="180"/>
        <end position="202"/>
    </location>
</feature>
<protein>
    <submittedName>
        <fullName evidence="13">Sphingosine N-acyltransferase lag1</fullName>
    </submittedName>
</protein>
<keyword evidence="5" id="KW-0256">Endoplasmic reticulum</keyword>
<evidence type="ECO:0000256" key="4">
    <source>
        <dbReference type="ARBA" id="ARBA00022692"/>
    </source>
</evidence>
<evidence type="ECO:0000259" key="12">
    <source>
        <dbReference type="PROSITE" id="PS50922"/>
    </source>
</evidence>
<comment type="subcellular location">
    <subcellularLocation>
        <location evidence="1">Endoplasmic reticulum membrane</location>
        <topology evidence="1">Multi-pass membrane protein</topology>
    </subcellularLocation>
</comment>
<dbReference type="GO" id="GO:0005789">
    <property type="term" value="C:endoplasmic reticulum membrane"/>
    <property type="evidence" value="ECO:0007669"/>
    <property type="project" value="UniProtKB-SubCell"/>
</dbReference>
<reference evidence="13 14" key="1">
    <citation type="journal article" date="2019" name="BMC Genomics">
        <title>Chromosome level assembly and comparative genome analysis confirm lager-brewing yeasts originated from a single hybridization.</title>
        <authorList>
            <person name="Salazar A.N."/>
            <person name="Gorter de Vries A.R."/>
            <person name="van den Broek M."/>
            <person name="Brouwers N."/>
            <person name="de la Torre Cortes P."/>
            <person name="Kuijpers N.G.A."/>
            <person name="Daran J.G."/>
            <person name="Abeel T."/>
        </authorList>
    </citation>
    <scope>NUCLEOTIDE SEQUENCE [LARGE SCALE GENOMIC DNA]</scope>
    <source>
        <strain evidence="13 14">CBS 1483</strain>
    </source>
</reference>
<dbReference type="InterPro" id="IPR016439">
    <property type="entry name" value="Lag1/Lac1-like"/>
</dbReference>
<dbReference type="PANTHER" id="PTHR12560:SF11">
    <property type="entry name" value="CERAMIDE SYNTHASE LAC1-RELATED"/>
    <property type="match status" value="1"/>
</dbReference>
<dbReference type="GO" id="GO:0046513">
    <property type="term" value="P:ceramide biosynthetic process"/>
    <property type="evidence" value="ECO:0007669"/>
    <property type="project" value="InterPro"/>
</dbReference>
<organism evidence="13 14">
    <name type="scientific">Saccharomyces pastorianus</name>
    <name type="common">Lager yeast</name>
    <name type="synonym">Saccharomyces cerevisiae x Saccharomyces eubayanus</name>
    <dbReference type="NCBI Taxonomy" id="27292"/>
    <lineage>
        <taxon>Eukaryota</taxon>
        <taxon>Fungi</taxon>
        <taxon>Dikarya</taxon>
        <taxon>Ascomycota</taxon>
        <taxon>Saccharomycotina</taxon>
        <taxon>Saccharomycetes</taxon>
        <taxon>Saccharomycetales</taxon>
        <taxon>Saccharomycetaceae</taxon>
        <taxon>Saccharomyces</taxon>
    </lineage>
</organism>
<dbReference type="OrthoDB" id="3053196at2759"/>
<feature type="transmembrane region" description="Helical" evidence="11">
    <location>
        <begin position="351"/>
        <end position="379"/>
    </location>
</feature>
<dbReference type="SMART" id="SM00724">
    <property type="entry name" value="TLC"/>
    <property type="match status" value="1"/>
</dbReference>
<evidence type="ECO:0000256" key="5">
    <source>
        <dbReference type="ARBA" id="ARBA00022824"/>
    </source>
</evidence>
<keyword evidence="13" id="KW-0012">Acyltransferase</keyword>
<dbReference type="EMBL" id="CP049005">
    <property type="protein sequence ID" value="QID85379.1"/>
    <property type="molecule type" value="Genomic_DNA"/>
</dbReference>
<dbReference type="GO" id="GO:0050291">
    <property type="term" value="F:sphingosine N-acyltransferase activity"/>
    <property type="evidence" value="ECO:0007669"/>
    <property type="project" value="InterPro"/>
</dbReference>
<keyword evidence="14" id="KW-1185">Reference proteome</keyword>